<evidence type="ECO:0000313" key="3">
    <source>
        <dbReference type="EMBL" id="KAK7027039.1"/>
    </source>
</evidence>
<accession>A0AAW0BKI5</accession>
<evidence type="ECO:0000256" key="1">
    <source>
        <dbReference type="SAM" id="MobiDB-lite"/>
    </source>
</evidence>
<dbReference type="Proteomes" id="UP001362999">
    <property type="component" value="Unassembled WGS sequence"/>
</dbReference>
<keyword evidence="2" id="KW-0472">Membrane</keyword>
<keyword evidence="2" id="KW-1133">Transmembrane helix</keyword>
<evidence type="ECO:0000256" key="2">
    <source>
        <dbReference type="SAM" id="Phobius"/>
    </source>
</evidence>
<dbReference type="AlphaFoldDB" id="A0AAW0BKI5"/>
<reference evidence="3 4" key="1">
    <citation type="journal article" date="2024" name="J Genomics">
        <title>Draft genome sequencing and assembly of Favolaschia claudopus CIRM-BRFM 2984 isolated from oak limbs.</title>
        <authorList>
            <person name="Navarro D."/>
            <person name="Drula E."/>
            <person name="Chaduli D."/>
            <person name="Cazenave R."/>
            <person name="Ahrendt S."/>
            <person name="Wang J."/>
            <person name="Lipzen A."/>
            <person name="Daum C."/>
            <person name="Barry K."/>
            <person name="Grigoriev I.V."/>
            <person name="Favel A."/>
            <person name="Rosso M.N."/>
            <person name="Martin F."/>
        </authorList>
    </citation>
    <scope>NUCLEOTIDE SEQUENCE [LARGE SCALE GENOMIC DNA]</scope>
    <source>
        <strain evidence="3 4">CIRM-BRFM 2984</strain>
    </source>
</reference>
<name>A0AAW0BKI5_9AGAR</name>
<feature type="transmembrane region" description="Helical" evidence="2">
    <location>
        <begin position="21"/>
        <end position="42"/>
    </location>
</feature>
<organism evidence="3 4">
    <name type="scientific">Favolaschia claudopus</name>
    <dbReference type="NCBI Taxonomy" id="2862362"/>
    <lineage>
        <taxon>Eukaryota</taxon>
        <taxon>Fungi</taxon>
        <taxon>Dikarya</taxon>
        <taxon>Basidiomycota</taxon>
        <taxon>Agaricomycotina</taxon>
        <taxon>Agaricomycetes</taxon>
        <taxon>Agaricomycetidae</taxon>
        <taxon>Agaricales</taxon>
        <taxon>Marasmiineae</taxon>
        <taxon>Mycenaceae</taxon>
        <taxon>Favolaschia</taxon>
    </lineage>
</organism>
<comment type="caution">
    <text evidence="3">The sequence shown here is derived from an EMBL/GenBank/DDBJ whole genome shotgun (WGS) entry which is preliminary data.</text>
</comment>
<keyword evidence="4" id="KW-1185">Reference proteome</keyword>
<evidence type="ECO:0008006" key="5">
    <source>
        <dbReference type="Google" id="ProtNLM"/>
    </source>
</evidence>
<feature type="region of interest" description="Disordered" evidence="1">
    <location>
        <begin position="142"/>
        <end position="169"/>
    </location>
</feature>
<gene>
    <name evidence="3" type="ORF">R3P38DRAFT_2777153</name>
</gene>
<protein>
    <recommendedName>
        <fullName evidence="5">Transmembrane protein</fullName>
    </recommendedName>
</protein>
<evidence type="ECO:0000313" key="4">
    <source>
        <dbReference type="Proteomes" id="UP001362999"/>
    </source>
</evidence>
<sequence>MERSSGKLRRLALAANRISRAVTIVAVFTVFAIFAIFAGFAVDAEDTESAVTLLEDRGRRSAGGAASMVESKNRREVGQIADRQESARWMAWDGSHSRHHNGVAGDADRRGSRRRKASVDAAKDSMMLQLQTNRLYGQLLISPTAPPLDHSPSPPPQRVKRKQLLITSR</sequence>
<proteinExistence type="predicted"/>
<feature type="region of interest" description="Disordered" evidence="1">
    <location>
        <begin position="91"/>
        <end position="124"/>
    </location>
</feature>
<keyword evidence="2" id="KW-0812">Transmembrane</keyword>
<dbReference type="EMBL" id="JAWWNJ010000030">
    <property type="protein sequence ID" value="KAK7027039.1"/>
    <property type="molecule type" value="Genomic_DNA"/>
</dbReference>